<dbReference type="PROSITE" id="PS51635">
    <property type="entry name" value="PNPLA"/>
    <property type="match status" value="1"/>
</dbReference>
<dbReference type="InterPro" id="IPR002641">
    <property type="entry name" value="PNPLA_dom"/>
</dbReference>
<comment type="caution">
    <text evidence="6">The sequence shown here is derived from an EMBL/GenBank/DDBJ whole genome shotgun (WGS) entry which is preliminary data.</text>
</comment>
<keyword evidence="7" id="KW-1185">Reference proteome</keyword>
<keyword evidence="1 4" id="KW-0378">Hydrolase</keyword>
<dbReference type="CDD" id="cd07205">
    <property type="entry name" value="Pat_PNPLA6_PNPLA7_NTE1_like"/>
    <property type="match status" value="1"/>
</dbReference>
<reference evidence="6" key="1">
    <citation type="submission" date="2020-06" db="EMBL/GenBank/DDBJ databases">
        <title>Novel chitinolytic bacterium.</title>
        <authorList>
            <person name="Ungkulpasvich U."/>
            <person name="Kosugi A."/>
            <person name="Uke A."/>
        </authorList>
    </citation>
    <scope>NUCLEOTIDE SEQUENCE</scope>
    <source>
        <strain evidence="6">UUS1-1</strain>
    </source>
</reference>
<dbReference type="PANTHER" id="PTHR14226">
    <property type="entry name" value="NEUROPATHY TARGET ESTERASE/SWISS CHEESE D.MELANOGASTER"/>
    <property type="match status" value="1"/>
</dbReference>
<dbReference type="Proteomes" id="UP000657177">
    <property type="component" value="Unassembled WGS sequence"/>
</dbReference>
<dbReference type="PANTHER" id="PTHR14226:SF76">
    <property type="entry name" value="NTE FAMILY PROTEIN RSSA"/>
    <property type="match status" value="1"/>
</dbReference>
<dbReference type="Pfam" id="PF01734">
    <property type="entry name" value="Patatin"/>
    <property type="match status" value="1"/>
</dbReference>
<dbReference type="SUPFAM" id="SSF52151">
    <property type="entry name" value="FabD/lysophospholipase-like"/>
    <property type="match status" value="1"/>
</dbReference>
<gene>
    <name evidence="6" type="ORF">G5B42_01545</name>
</gene>
<evidence type="ECO:0000256" key="1">
    <source>
        <dbReference type="ARBA" id="ARBA00022801"/>
    </source>
</evidence>
<organism evidence="6 7">
    <name type="scientific">Capillibacterium thermochitinicola</name>
    <dbReference type="NCBI Taxonomy" id="2699427"/>
    <lineage>
        <taxon>Bacteria</taxon>
        <taxon>Bacillati</taxon>
        <taxon>Bacillota</taxon>
        <taxon>Capillibacterium</taxon>
    </lineage>
</organism>
<dbReference type="InterPro" id="IPR016035">
    <property type="entry name" value="Acyl_Trfase/lysoPLipase"/>
</dbReference>
<keyword evidence="3 4" id="KW-0443">Lipid metabolism</keyword>
<feature type="short sequence motif" description="GXSXG" evidence="4">
    <location>
        <begin position="43"/>
        <end position="47"/>
    </location>
</feature>
<evidence type="ECO:0000313" key="7">
    <source>
        <dbReference type="Proteomes" id="UP000657177"/>
    </source>
</evidence>
<dbReference type="EMBL" id="JAAKDE010000003">
    <property type="protein sequence ID" value="MBA2132237.1"/>
    <property type="molecule type" value="Genomic_DNA"/>
</dbReference>
<dbReference type="GO" id="GO:0016787">
    <property type="term" value="F:hydrolase activity"/>
    <property type="evidence" value="ECO:0007669"/>
    <property type="project" value="UniProtKB-UniRule"/>
</dbReference>
<dbReference type="Gene3D" id="3.40.1090.10">
    <property type="entry name" value="Cytosolic phospholipase A2 catalytic domain"/>
    <property type="match status" value="1"/>
</dbReference>
<feature type="short sequence motif" description="GXGXXG" evidence="4">
    <location>
        <begin position="16"/>
        <end position="21"/>
    </location>
</feature>
<feature type="short sequence motif" description="DGA/G" evidence="4">
    <location>
        <begin position="157"/>
        <end position="159"/>
    </location>
</feature>
<protein>
    <submittedName>
        <fullName evidence="6">Patatin-like phospholipase family protein</fullName>
    </submittedName>
</protein>
<feature type="active site" description="Nucleophile" evidence="4">
    <location>
        <position position="45"/>
    </location>
</feature>
<dbReference type="InterPro" id="IPR050301">
    <property type="entry name" value="NTE"/>
</dbReference>
<proteinExistence type="predicted"/>
<evidence type="ECO:0000256" key="2">
    <source>
        <dbReference type="ARBA" id="ARBA00022963"/>
    </source>
</evidence>
<feature type="active site" description="Proton acceptor" evidence="4">
    <location>
        <position position="157"/>
    </location>
</feature>
<dbReference type="GO" id="GO:0016042">
    <property type="term" value="P:lipid catabolic process"/>
    <property type="evidence" value="ECO:0007669"/>
    <property type="project" value="UniProtKB-UniRule"/>
</dbReference>
<accession>A0A8J6HW03</accession>
<dbReference type="RefSeq" id="WP_181338694.1">
    <property type="nucleotide sequence ID" value="NZ_JAAKDE010000003.1"/>
</dbReference>
<evidence type="ECO:0000259" key="5">
    <source>
        <dbReference type="PROSITE" id="PS51635"/>
    </source>
</evidence>
<feature type="domain" description="PNPLA" evidence="5">
    <location>
        <begin position="12"/>
        <end position="170"/>
    </location>
</feature>
<sequence>MTVLRPKPRIAWALGGGGVRGFAHLGVLKVLQEEGIPVDALAGTSMGAVMAALFAAETDLKYLAALATRIAWEDFVDLRFPRYGLVEGKRLIPLIRLLTKRKRLEELAIPVRIVATDLLTGEEVVFTQGPLDLAIRASISIPGVFTPVPYGERLLVDGGLVAGVPVKAAAAMGMDLVFAVYVPGKLVSEPPRSVFDILYRSSEIMMHQLDGIQLQQADFILAPEVGDVGTLQFSRVEECIKKGEAAARKALPALHRIIAEYQTDWGKAAGDRI</sequence>
<evidence type="ECO:0000256" key="3">
    <source>
        <dbReference type="ARBA" id="ARBA00023098"/>
    </source>
</evidence>
<evidence type="ECO:0000256" key="4">
    <source>
        <dbReference type="PROSITE-ProRule" id="PRU01161"/>
    </source>
</evidence>
<keyword evidence="2 4" id="KW-0442">Lipid degradation</keyword>
<dbReference type="AlphaFoldDB" id="A0A8J6HW03"/>
<evidence type="ECO:0000313" key="6">
    <source>
        <dbReference type="EMBL" id="MBA2132237.1"/>
    </source>
</evidence>
<name>A0A8J6HW03_9FIRM</name>